<feature type="region of interest" description="Disordered" evidence="1">
    <location>
        <begin position="100"/>
        <end position="121"/>
    </location>
</feature>
<feature type="compositionally biased region" description="Polar residues" evidence="1">
    <location>
        <begin position="645"/>
        <end position="657"/>
    </location>
</feature>
<proteinExistence type="predicted"/>
<evidence type="ECO:0000313" key="3">
    <source>
        <dbReference type="Proteomes" id="UP000784294"/>
    </source>
</evidence>
<feature type="compositionally biased region" description="Low complexity" evidence="1">
    <location>
        <begin position="182"/>
        <end position="193"/>
    </location>
</feature>
<reference evidence="2" key="1">
    <citation type="submission" date="2018-11" db="EMBL/GenBank/DDBJ databases">
        <authorList>
            <consortium name="Pathogen Informatics"/>
        </authorList>
    </citation>
    <scope>NUCLEOTIDE SEQUENCE</scope>
</reference>
<dbReference type="Proteomes" id="UP000784294">
    <property type="component" value="Unassembled WGS sequence"/>
</dbReference>
<evidence type="ECO:0000256" key="1">
    <source>
        <dbReference type="SAM" id="MobiDB-lite"/>
    </source>
</evidence>
<evidence type="ECO:0000313" key="2">
    <source>
        <dbReference type="EMBL" id="VEL06751.1"/>
    </source>
</evidence>
<dbReference type="AlphaFoldDB" id="A0A3S4ZTL5"/>
<gene>
    <name evidence="2" type="ORF">PXEA_LOCUS191</name>
</gene>
<accession>A0A3S4ZTL5</accession>
<name>A0A3S4ZTL5_9PLAT</name>
<feature type="region of interest" description="Disordered" evidence="1">
    <location>
        <begin position="483"/>
        <end position="503"/>
    </location>
</feature>
<comment type="caution">
    <text evidence="2">The sequence shown here is derived from an EMBL/GenBank/DDBJ whole genome shotgun (WGS) entry which is preliminary data.</text>
</comment>
<feature type="region of interest" description="Disordered" evidence="1">
    <location>
        <begin position="645"/>
        <end position="674"/>
    </location>
</feature>
<keyword evidence="3" id="KW-1185">Reference proteome</keyword>
<dbReference type="OrthoDB" id="43807at2759"/>
<dbReference type="EMBL" id="CAAALY010000344">
    <property type="protein sequence ID" value="VEL06751.1"/>
    <property type="molecule type" value="Genomic_DNA"/>
</dbReference>
<feature type="region of interest" description="Disordered" evidence="1">
    <location>
        <begin position="180"/>
        <end position="215"/>
    </location>
</feature>
<sequence length="719" mass="77950">MSSESLVQVRLKKICLLETEVDGLSSAVGWLCLFKMATFIEDCFEKAGLLCGRVLGWADIIYLQSVTDSPPIPTGQPADLLTPRATLSLRRAIGLLRVSKTSGQPPRESPPPAENGASGSVDWRKFDSFLGSAAETRPSVLEPPTSAPVSPGDSMQLWCVHCPLIWADFVTRIFTVQHADSSSHQPSSLHQPQVDTGLGRLDSFSDDPASTARSRSHLVDESKTIWKTRTVRQPFCDPLPLTLWLLRPLFEAAKAFTDDRPELSKSNSHSHLEPASAVLSNSTKVESLSTGGMLLLVDLEALSNPLDIRALGTLNACLKYASRQKTFRFYLGAEPHSQHLRTSTVSSSLSHPQISTNQCKSCAPTLNSNMSTAASTQSVFSSSTCPSVTKPLPDALDHLIFLIGLADRVARIQACLGLDSRHFTLNSSSNLSESHLVMPSSKDSLLESCITDDANKSMPIMSIFCCLCRPLELQITLPDPATESSRLRAAETDEENEEIKSQSQIELSTFPKNQSYLSSTKHPFKHSSSLALHNISESLSQQKQEQLALAINSVCSEETADSVEPGCSTPVDVQSSHSQNSHSLFADPTTHLPANGCLEGDAASMFFGVHASVPASAAASCSPSSSILSVSSVSSNLSYGLHSRSQLQTSKSSNSTAAHRHDAGSINDLKVSSASRKLDSPEGIWRNDLAEHKRKAMPCSRSLVSLYLYALYHFHYRRT</sequence>
<organism evidence="2 3">
    <name type="scientific">Protopolystoma xenopodis</name>
    <dbReference type="NCBI Taxonomy" id="117903"/>
    <lineage>
        <taxon>Eukaryota</taxon>
        <taxon>Metazoa</taxon>
        <taxon>Spiralia</taxon>
        <taxon>Lophotrochozoa</taxon>
        <taxon>Platyhelminthes</taxon>
        <taxon>Monogenea</taxon>
        <taxon>Polyopisthocotylea</taxon>
        <taxon>Polystomatidea</taxon>
        <taxon>Polystomatidae</taxon>
        <taxon>Protopolystoma</taxon>
    </lineage>
</organism>
<feature type="compositionally biased region" description="Polar residues" evidence="1">
    <location>
        <begin position="571"/>
        <end position="582"/>
    </location>
</feature>
<protein>
    <submittedName>
        <fullName evidence="2">Uncharacterized protein</fullName>
    </submittedName>
</protein>
<feature type="region of interest" description="Disordered" evidence="1">
    <location>
        <begin position="562"/>
        <end position="582"/>
    </location>
</feature>